<dbReference type="Proteomes" id="UP000256269">
    <property type="component" value="Unassembled WGS sequence"/>
</dbReference>
<comment type="caution">
    <text evidence="1">The sequence shown here is derived from an EMBL/GenBank/DDBJ whole genome shotgun (WGS) entry which is preliminary data.</text>
</comment>
<dbReference type="AlphaFoldDB" id="A0A3E0GUJ1"/>
<name>A0A3E0GUJ1_9PSEU</name>
<evidence type="ECO:0000313" key="1">
    <source>
        <dbReference type="EMBL" id="REH28560.1"/>
    </source>
</evidence>
<sequence>MEIIFDESTSTKGSPSVFARDSLPRHLESALRVWQPNLGEITSLGAGNCATQGVGGHLREERLTKLPTGRDC</sequence>
<organism evidence="1 2">
    <name type="scientific">Kutzneria buriramensis</name>
    <dbReference type="NCBI Taxonomy" id="1045776"/>
    <lineage>
        <taxon>Bacteria</taxon>
        <taxon>Bacillati</taxon>
        <taxon>Actinomycetota</taxon>
        <taxon>Actinomycetes</taxon>
        <taxon>Pseudonocardiales</taxon>
        <taxon>Pseudonocardiaceae</taxon>
        <taxon>Kutzneria</taxon>
    </lineage>
</organism>
<protein>
    <submittedName>
        <fullName evidence="1">Uncharacterized protein</fullName>
    </submittedName>
</protein>
<reference evidence="1 2" key="1">
    <citation type="submission" date="2018-08" db="EMBL/GenBank/DDBJ databases">
        <title>Genomic Encyclopedia of Archaeal and Bacterial Type Strains, Phase II (KMG-II): from individual species to whole genera.</title>
        <authorList>
            <person name="Goeker M."/>
        </authorList>
    </citation>
    <scope>NUCLEOTIDE SEQUENCE [LARGE SCALE GENOMIC DNA]</scope>
    <source>
        <strain evidence="1 2">DSM 45791</strain>
    </source>
</reference>
<evidence type="ECO:0000313" key="2">
    <source>
        <dbReference type="Proteomes" id="UP000256269"/>
    </source>
</evidence>
<accession>A0A3E0GUJ1</accession>
<gene>
    <name evidence="1" type="ORF">BCF44_1262</name>
</gene>
<keyword evidence="2" id="KW-1185">Reference proteome</keyword>
<proteinExistence type="predicted"/>
<dbReference type="EMBL" id="QUNO01000026">
    <property type="protein sequence ID" value="REH28560.1"/>
    <property type="molecule type" value="Genomic_DNA"/>
</dbReference>